<feature type="region of interest" description="Disordered" evidence="3">
    <location>
        <begin position="339"/>
        <end position="382"/>
    </location>
</feature>
<keyword evidence="2" id="KW-0067">ATP-binding</keyword>
<dbReference type="InterPro" id="IPR000719">
    <property type="entry name" value="Prot_kinase_dom"/>
</dbReference>
<reference evidence="5 6" key="1">
    <citation type="submission" date="2019-08" db="EMBL/GenBank/DDBJ databases">
        <authorList>
            <person name="Guy L."/>
        </authorList>
    </citation>
    <scope>NUCLEOTIDE SEQUENCE [LARGE SCALE GENOMIC DNA]</scope>
    <source>
        <strain evidence="5 6">SGT-108</strain>
    </source>
</reference>
<dbReference type="PROSITE" id="PS00108">
    <property type="entry name" value="PROTEIN_KINASE_ST"/>
    <property type="match status" value="1"/>
</dbReference>
<dbReference type="Gene3D" id="1.10.510.10">
    <property type="entry name" value="Transferase(Phosphotransferase) domain 1"/>
    <property type="match status" value="1"/>
</dbReference>
<dbReference type="GO" id="GO:0005737">
    <property type="term" value="C:cytoplasm"/>
    <property type="evidence" value="ECO:0007669"/>
    <property type="project" value="TreeGrafter"/>
</dbReference>
<dbReference type="Proteomes" id="UP000324194">
    <property type="component" value="Chromosome 1"/>
</dbReference>
<dbReference type="InterPro" id="IPR008271">
    <property type="entry name" value="Ser/Thr_kinase_AS"/>
</dbReference>
<dbReference type="InterPro" id="IPR011009">
    <property type="entry name" value="Kinase-like_dom_sf"/>
</dbReference>
<keyword evidence="5" id="KW-0418">Kinase</keyword>
<dbReference type="PROSITE" id="PS50011">
    <property type="entry name" value="PROTEIN_KINASE_DOM"/>
    <property type="match status" value="1"/>
</dbReference>
<dbReference type="Pfam" id="PF00069">
    <property type="entry name" value="Pkinase"/>
    <property type="match status" value="1"/>
</dbReference>
<sequence>MKPRENTAPPSQTIVPDKFLDSEGMLIPTNISKELIAQLADDHAYPDGRYKKKELEDLLSQTARPSPAAVNYDVIKLNHQFFAVFIGKDYSLGKGASGKVKYLQSLTDSSWHVVKIIPQRKISQHEFQREVHNLMKAGMGTGGFFRESPSKGGQYVIVMKHAPGISLDKLLSNENIKLKPDEWLNICRGILSALDELHQKELFHFDIKLDNYIYDPETKTVRLVDLGLATDIIEGKGHILSDSVPPNAAPECEQPIPPDRETAEVDYIVTYHSESYAAAATMLDLLGKEGVIDKEKIPDPKIRTELQTLLRSMVNADSPEARPSVKTALNTINHLLQAQQKLSQPRENRPQRTGFFTRDRMGNAKARTPDTPAPSADSNKKV</sequence>
<dbReference type="GO" id="GO:0005524">
    <property type="term" value="F:ATP binding"/>
    <property type="evidence" value="ECO:0007669"/>
    <property type="project" value="UniProtKB-KW"/>
</dbReference>
<dbReference type="AlphaFoldDB" id="A0A5E4PIK5"/>
<evidence type="ECO:0000259" key="4">
    <source>
        <dbReference type="PROSITE" id="PS50011"/>
    </source>
</evidence>
<dbReference type="GO" id="GO:0035556">
    <property type="term" value="P:intracellular signal transduction"/>
    <property type="evidence" value="ECO:0007669"/>
    <property type="project" value="TreeGrafter"/>
</dbReference>
<feature type="domain" description="Protein kinase" evidence="4">
    <location>
        <begin position="86"/>
        <end position="336"/>
    </location>
</feature>
<keyword evidence="5" id="KW-0808">Transferase</keyword>
<dbReference type="CDD" id="cd00180">
    <property type="entry name" value="PKc"/>
    <property type="match status" value="1"/>
</dbReference>
<keyword evidence="6" id="KW-1185">Reference proteome</keyword>
<evidence type="ECO:0000256" key="2">
    <source>
        <dbReference type="ARBA" id="ARBA00022840"/>
    </source>
</evidence>
<dbReference type="OrthoDB" id="5633255at2"/>
<dbReference type="GO" id="GO:0004674">
    <property type="term" value="F:protein serine/threonine kinase activity"/>
    <property type="evidence" value="ECO:0007669"/>
    <property type="project" value="TreeGrafter"/>
</dbReference>
<proteinExistence type="predicted"/>
<protein>
    <submittedName>
        <fullName evidence="5">Serine/threonine-protein kinase PrkC</fullName>
    </submittedName>
</protein>
<evidence type="ECO:0000256" key="3">
    <source>
        <dbReference type="SAM" id="MobiDB-lite"/>
    </source>
</evidence>
<evidence type="ECO:0000256" key="1">
    <source>
        <dbReference type="ARBA" id="ARBA00022741"/>
    </source>
</evidence>
<dbReference type="PANTHER" id="PTHR24346:SF81">
    <property type="entry name" value="SERINE_THREONINE-PROTEIN KINASE FNKB-RELATED"/>
    <property type="match status" value="1"/>
</dbReference>
<organism evidence="5 6">
    <name type="scientific">Aquicella siphonis</name>
    <dbReference type="NCBI Taxonomy" id="254247"/>
    <lineage>
        <taxon>Bacteria</taxon>
        <taxon>Pseudomonadati</taxon>
        <taxon>Pseudomonadota</taxon>
        <taxon>Gammaproteobacteria</taxon>
        <taxon>Legionellales</taxon>
        <taxon>Coxiellaceae</taxon>
        <taxon>Aquicella</taxon>
    </lineage>
</organism>
<accession>A0A5E4PIK5</accession>
<gene>
    <name evidence="5" type="primary">prkC_2</name>
    <name evidence="5" type="ORF">AQUSIP_15760</name>
</gene>
<dbReference type="SMART" id="SM00220">
    <property type="entry name" value="S_TKc"/>
    <property type="match status" value="1"/>
</dbReference>
<name>A0A5E4PIK5_9COXI</name>
<keyword evidence="1" id="KW-0547">Nucleotide-binding</keyword>
<evidence type="ECO:0000313" key="5">
    <source>
        <dbReference type="EMBL" id="VVC76267.1"/>
    </source>
</evidence>
<dbReference type="SUPFAM" id="SSF56112">
    <property type="entry name" value="Protein kinase-like (PK-like)"/>
    <property type="match status" value="1"/>
</dbReference>
<dbReference type="RefSeq" id="WP_148339496.1">
    <property type="nucleotide sequence ID" value="NZ_LR699119.1"/>
</dbReference>
<dbReference type="EMBL" id="LR699119">
    <property type="protein sequence ID" value="VVC76267.1"/>
    <property type="molecule type" value="Genomic_DNA"/>
</dbReference>
<evidence type="ECO:0000313" key="6">
    <source>
        <dbReference type="Proteomes" id="UP000324194"/>
    </source>
</evidence>
<dbReference type="KEGG" id="asip:AQUSIP_15760"/>
<dbReference type="PANTHER" id="PTHR24346">
    <property type="entry name" value="MAP/MICROTUBULE AFFINITY-REGULATING KINASE"/>
    <property type="match status" value="1"/>
</dbReference>